<evidence type="ECO:0000256" key="2">
    <source>
        <dbReference type="ARBA" id="ARBA00022676"/>
    </source>
</evidence>
<evidence type="ECO:0000313" key="7">
    <source>
        <dbReference type="EMBL" id="GEY86167.1"/>
    </source>
</evidence>
<comment type="caution">
    <text evidence="7">The sequence shown here is derived from an EMBL/GenBank/DDBJ whole genome shotgun (WGS) entry which is preliminary data.</text>
</comment>
<dbReference type="Gene3D" id="3.40.50.2000">
    <property type="entry name" value="Glycogen Phosphorylase B"/>
    <property type="match status" value="2"/>
</dbReference>
<dbReference type="InterPro" id="IPR035595">
    <property type="entry name" value="UDP_glycos_trans_CS"/>
</dbReference>
<organism evidence="7">
    <name type="scientific">Tanacetum cinerariifolium</name>
    <name type="common">Dalmatian daisy</name>
    <name type="synonym">Chrysanthemum cinerariifolium</name>
    <dbReference type="NCBI Taxonomy" id="118510"/>
    <lineage>
        <taxon>Eukaryota</taxon>
        <taxon>Viridiplantae</taxon>
        <taxon>Streptophyta</taxon>
        <taxon>Embryophyta</taxon>
        <taxon>Tracheophyta</taxon>
        <taxon>Spermatophyta</taxon>
        <taxon>Magnoliopsida</taxon>
        <taxon>eudicotyledons</taxon>
        <taxon>Gunneridae</taxon>
        <taxon>Pentapetalae</taxon>
        <taxon>asterids</taxon>
        <taxon>campanulids</taxon>
        <taxon>Asterales</taxon>
        <taxon>Asteraceae</taxon>
        <taxon>Asteroideae</taxon>
        <taxon>Anthemideae</taxon>
        <taxon>Anthemidinae</taxon>
        <taxon>Tanacetum</taxon>
    </lineage>
</organism>
<dbReference type="AlphaFoldDB" id="A0A699HUD6"/>
<evidence type="ECO:0000259" key="6">
    <source>
        <dbReference type="Pfam" id="PF26168"/>
    </source>
</evidence>
<dbReference type="SUPFAM" id="SSF53756">
    <property type="entry name" value="UDP-Glycosyltransferase/glycogen phosphorylase"/>
    <property type="match status" value="1"/>
</dbReference>
<name>A0A699HUD6_TANCI</name>
<dbReference type="PANTHER" id="PTHR48044:SF22">
    <property type="entry name" value="GLYCOSYLTRANSFERASE"/>
    <property type="match status" value="1"/>
</dbReference>
<protein>
    <recommendedName>
        <fullName evidence="5">Glycosyltransferase</fullName>
        <ecNumber evidence="5">2.4.1.-</ecNumber>
    </recommendedName>
</protein>
<dbReference type="GO" id="GO:0016138">
    <property type="term" value="P:glycoside biosynthetic process"/>
    <property type="evidence" value="ECO:0007669"/>
    <property type="project" value="UniProtKB-ARBA"/>
</dbReference>
<evidence type="ECO:0000256" key="3">
    <source>
        <dbReference type="ARBA" id="ARBA00022679"/>
    </source>
</evidence>
<dbReference type="InterPro" id="IPR002213">
    <property type="entry name" value="UDP_glucos_trans"/>
</dbReference>
<dbReference type="FunFam" id="3.40.50.2000:FF:000238">
    <property type="entry name" value="Glycosyltransferase"/>
    <property type="match status" value="1"/>
</dbReference>
<accession>A0A699HUD6</accession>
<gene>
    <name evidence="7" type="ORF">Tci_458141</name>
</gene>
<dbReference type="PANTHER" id="PTHR48044">
    <property type="entry name" value="GLYCOSYLTRANSFERASE"/>
    <property type="match status" value="1"/>
</dbReference>
<dbReference type="Pfam" id="PF26168">
    <property type="entry name" value="Glyco_transf_N"/>
    <property type="match status" value="1"/>
</dbReference>
<keyword evidence="2 4" id="KW-0328">Glycosyltransferase</keyword>
<dbReference type="CDD" id="cd03784">
    <property type="entry name" value="GT1_Gtf-like"/>
    <property type="match status" value="1"/>
</dbReference>
<dbReference type="FunFam" id="3.40.50.2000:FF:000060">
    <property type="entry name" value="Glycosyltransferase"/>
    <property type="match status" value="1"/>
</dbReference>
<dbReference type="EC" id="2.4.1.-" evidence="5"/>
<sequence>MVTSTTTIDQNAVVVVMVPLPLQGHLNQLLHFSRLISAHNIPVHFVSTTVHGGKARLRLEGWNPNIISNIFFHEYYLQPFESPPPNPNSNTMFPAHLYPLCETATHLRRPVASLLRKLAPTTRRLVVIHDSLMGSVVQDFVCFPNAETYTFHSVSAFSIALYASEKVRVEIQKLMKPQTLTRDLVSFEGCFTSEFKKFIATQHEYTKLSSGRIYNTCKVLEQPILDLLEIDAQNKKRCVPAHDVPNSLFDSQHQKDRSNKTLNSNKLLWALGPFNPLDVKRSKLEQSSWLKWLDKQASNSVIFVSFGTTTLFSKEQINEIAIGLEESNQKFVWVVRDADDGRVSREIKLLVGYENRVKDQGLVVRKWAPQLEILSHRSIGGFMSHCGWNSCIESLSMGVPIAAWPIHSDQPNNAVLVTEVLKAGLVVKEWCQREQVVAAASVENVVRRLMGSKEGEDLRKRAAAMSCRIRNSVCNGGLSQIELESFIAHITRN</sequence>
<dbReference type="EMBL" id="BKCJ010216841">
    <property type="protein sequence ID" value="GEY86167.1"/>
    <property type="molecule type" value="Genomic_DNA"/>
</dbReference>
<dbReference type="PROSITE" id="PS00375">
    <property type="entry name" value="UDPGT"/>
    <property type="match status" value="1"/>
</dbReference>
<feature type="domain" description="Glycosyltransferase N-terminal" evidence="6">
    <location>
        <begin position="12"/>
        <end position="236"/>
    </location>
</feature>
<evidence type="ECO:0000256" key="4">
    <source>
        <dbReference type="RuleBase" id="RU003718"/>
    </source>
</evidence>
<dbReference type="GO" id="GO:0009690">
    <property type="term" value="P:cytokinin metabolic process"/>
    <property type="evidence" value="ECO:0007669"/>
    <property type="project" value="UniProtKB-ARBA"/>
</dbReference>
<dbReference type="InterPro" id="IPR058980">
    <property type="entry name" value="Glyco_transf_N"/>
</dbReference>
<comment type="similarity">
    <text evidence="1 4">Belongs to the UDP-glycosyltransferase family.</text>
</comment>
<dbReference type="GO" id="GO:0050404">
    <property type="term" value="F:zeatin O-beta-D-xylosyltransferase activity"/>
    <property type="evidence" value="ECO:0007669"/>
    <property type="project" value="UniProtKB-ARBA"/>
</dbReference>
<dbReference type="Pfam" id="PF00201">
    <property type="entry name" value="UDPGT"/>
    <property type="match status" value="1"/>
</dbReference>
<proteinExistence type="inferred from homology"/>
<evidence type="ECO:0000256" key="5">
    <source>
        <dbReference type="RuleBase" id="RU362057"/>
    </source>
</evidence>
<reference evidence="7" key="1">
    <citation type="journal article" date="2019" name="Sci. Rep.">
        <title>Draft genome of Tanacetum cinerariifolium, the natural source of mosquito coil.</title>
        <authorList>
            <person name="Yamashiro T."/>
            <person name="Shiraishi A."/>
            <person name="Satake H."/>
            <person name="Nakayama K."/>
        </authorList>
    </citation>
    <scope>NUCLEOTIDE SEQUENCE</scope>
</reference>
<evidence type="ECO:0000256" key="1">
    <source>
        <dbReference type="ARBA" id="ARBA00009995"/>
    </source>
</evidence>
<keyword evidence="3 4" id="KW-0808">Transferase</keyword>